<sequence length="541" mass="61678">MSCPTAVAHIHRFFRDRYIVLSDTWLQAVLEYLSTKNAKSDPQKLAALVFEQWKFSNFKDSSESVFSKLGLCPNTSRADLKRPIVCQINSIIDVGSSYYSQFSRLSSCSRVDNTGFDTIFNKEENDNDQKSSRMLRLVLSDGQTELKAIELSRIPNLSMYIKPGCKILICPPLILRKGTFLLQPDNCQVLGGECLPQLNPERPLDKYMQLLGLQDKKAPIQKEEAKFEARRRSPRIKIPERPHQIRNRSPSPSEMFIEEEENYDDEVVDWSEEEEEPRRAVRTSLPRLENETIEGPSKRKAVDVVANTPKRRPESVAKPNPMNGMLTTARPQSSYKDSPLKADEEPLNFPSSSGRIKIKKEKSDDDIEVIELDSPVLAAKAVKKEVEENALSEPSPEEPIIKKFKKLNNVSIVDIVKKMRFCVGSRRVNIVGSIENVLDPLRIVDNLWTMKVDLRDDSTCSECLIDDDCLKNLIGMSSTEAMTVRQSEDRERRKNGAKRLKGAEEQLQRLDLVLEVEFFNDRSLLPVIRSVRTMAEVLDVF</sequence>
<feature type="region of interest" description="Disordered" evidence="3">
    <location>
        <begin position="260"/>
        <end position="281"/>
    </location>
</feature>
<feature type="domain" description="RMI1 N-terminal" evidence="6">
    <location>
        <begin position="19"/>
        <end position="61"/>
    </location>
</feature>
<protein>
    <recommendedName>
        <fullName evidence="2">RecQ-mediated genome instability protein 1</fullName>
    </recommendedName>
</protein>
<dbReference type="GO" id="GO:0016604">
    <property type="term" value="C:nuclear body"/>
    <property type="evidence" value="ECO:0007669"/>
    <property type="project" value="TreeGrafter"/>
</dbReference>
<comment type="caution">
    <text evidence="7">The sequence shown here is derived from an EMBL/GenBank/DDBJ whole genome shotgun (WGS) entry which is preliminary data.</text>
</comment>
<dbReference type="PANTHER" id="PTHR14790">
    <property type="entry name" value="RECQ-MEDIATED GENOME INSTABILITY PROTEIN 1 RMI1"/>
    <property type="match status" value="1"/>
</dbReference>
<evidence type="ECO:0000256" key="1">
    <source>
        <dbReference type="ARBA" id="ARBA00006395"/>
    </source>
</evidence>
<organism evidence="7 8">
    <name type="scientific">Caenorhabditis auriculariae</name>
    <dbReference type="NCBI Taxonomy" id="2777116"/>
    <lineage>
        <taxon>Eukaryota</taxon>
        <taxon>Metazoa</taxon>
        <taxon>Ecdysozoa</taxon>
        <taxon>Nematoda</taxon>
        <taxon>Chromadorea</taxon>
        <taxon>Rhabditida</taxon>
        <taxon>Rhabditina</taxon>
        <taxon>Rhabditomorpha</taxon>
        <taxon>Rhabditoidea</taxon>
        <taxon>Rhabditidae</taxon>
        <taxon>Peloderinae</taxon>
        <taxon>Caenorhabditis</taxon>
    </lineage>
</organism>
<dbReference type="Proteomes" id="UP000835052">
    <property type="component" value="Unassembled WGS sequence"/>
</dbReference>
<gene>
    <name evidence="7" type="ORF">CAUJ_LOCUS11816</name>
</gene>
<name>A0A8S1HLL4_9PELO</name>
<evidence type="ECO:0000256" key="3">
    <source>
        <dbReference type="SAM" id="MobiDB-lite"/>
    </source>
</evidence>
<feature type="region of interest" description="Disordered" evidence="3">
    <location>
        <begin position="309"/>
        <end position="353"/>
    </location>
</feature>
<evidence type="ECO:0000313" key="7">
    <source>
        <dbReference type="EMBL" id="CAD6195898.1"/>
    </source>
</evidence>
<dbReference type="InterPro" id="IPR042470">
    <property type="entry name" value="RMI1_N_C_sf"/>
</dbReference>
<dbReference type="AlphaFoldDB" id="A0A8S1HLL4"/>
<dbReference type="GO" id="GO:0031422">
    <property type="term" value="C:RecQ family helicase-topoisomerase III complex"/>
    <property type="evidence" value="ECO:0007669"/>
    <property type="project" value="TreeGrafter"/>
</dbReference>
<proteinExistence type="inferred from homology"/>
<dbReference type="EMBL" id="CAJGYM010000062">
    <property type="protein sequence ID" value="CAD6195898.1"/>
    <property type="molecule type" value="Genomic_DNA"/>
</dbReference>
<accession>A0A8S1HLL4</accession>
<dbReference type="GO" id="GO:0000166">
    <property type="term" value="F:nucleotide binding"/>
    <property type="evidence" value="ECO:0007669"/>
    <property type="project" value="InterPro"/>
</dbReference>
<comment type="similarity">
    <text evidence="1">Belongs to the RMI1 family.</text>
</comment>
<dbReference type="SMART" id="SM01161">
    <property type="entry name" value="DUF1767"/>
    <property type="match status" value="1"/>
</dbReference>
<evidence type="ECO:0000259" key="6">
    <source>
        <dbReference type="Pfam" id="PF21000"/>
    </source>
</evidence>
<evidence type="ECO:0000259" key="4">
    <source>
        <dbReference type="Pfam" id="PF08585"/>
    </source>
</evidence>
<dbReference type="Pfam" id="PF08585">
    <property type="entry name" value="RMI1_N_C"/>
    <property type="match status" value="1"/>
</dbReference>
<feature type="compositionally biased region" description="Acidic residues" evidence="3">
    <location>
        <begin position="260"/>
        <end position="275"/>
    </location>
</feature>
<dbReference type="PANTHER" id="PTHR14790:SF15">
    <property type="entry name" value="RECQ-MEDIATED GENOME INSTABILITY PROTEIN 1"/>
    <property type="match status" value="1"/>
</dbReference>
<dbReference type="GO" id="GO:0000724">
    <property type="term" value="P:double-strand break repair via homologous recombination"/>
    <property type="evidence" value="ECO:0007669"/>
    <property type="project" value="TreeGrafter"/>
</dbReference>
<keyword evidence="8" id="KW-1185">Reference proteome</keyword>
<dbReference type="Gene3D" id="2.40.50.770">
    <property type="entry name" value="RecQ-mediated genome instability protein Rmi1, C-terminal domain"/>
    <property type="match status" value="1"/>
</dbReference>
<evidence type="ECO:0000259" key="5">
    <source>
        <dbReference type="Pfam" id="PF16099"/>
    </source>
</evidence>
<feature type="compositionally biased region" description="Polar residues" evidence="3">
    <location>
        <begin position="325"/>
        <end position="336"/>
    </location>
</feature>
<dbReference type="Pfam" id="PF21000">
    <property type="entry name" value="RMI1_N_N"/>
    <property type="match status" value="1"/>
</dbReference>
<evidence type="ECO:0000256" key="2">
    <source>
        <dbReference type="ARBA" id="ARBA00018987"/>
    </source>
</evidence>
<dbReference type="InterPro" id="IPR049363">
    <property type="entry name" value="RMI1_N"/>
</dbReference>
<dbReference type="GO" id="GO:0000712">
    <property type="term" value="P:resolution of meiotic recombination intermediates"/>
    <property type="evidence" value="ECO:0007669"/>
    <property type="project" value="TreeGrafter"/>
</dbReference>
<dbReference type="InterPro" id="IPR013894">
    <property type="entry name" value="RMI1_OB"/>
</dbReference>
<evidence type="ECO:0000313" key="8">
    <source>
        <dbReference type="Proteomes" id="UP000835052"/>
    </source>
</evidence>
<reference evidence="7" key="1">
    <citation type="submission" date="2020-10" db="EMBL/GenBank/DDBJ databases">
        <authorList>
            <person name="Kikuchi T."/>
        </authorList>
    </citation>
    <scope>NUCLEOTIDE SEQUENCE</scope>
    <source>
        <strain evidence="7">NKZ352</strain>
    </source>
</reference>
<dbReference type="InterPro" id="IPR032199">
    <property type="entry name" value="RMI1_C"/>
</dbReference>
<feature type="domain" description="RecQ mediated genome instability protein 1 OB-fold" evidence="4">
    <location>
        <begin position="77"/>
        <end position="194"/>
    </location>
</feature>
<dbReference type="OrthoDB" id="341511at2759"/>
<dbReference type="Pfam" id="PF16099">
    <property type="entry name" value="RMI1_C"/>
    <property type="match status" value="1"/>
</dbReference>
<feature type="domain" description="RecQ-mediated genome instability protein 1 C-terminal OB-fold" evidence="5">
    <location>
        <begin position="428"/>
        <end position="533"/>
    </location>
</feature>